<dbReference type="RefSeq" id="XP_018070986.1">
    <property type="nucleotide sequence ID" value="XM_018209362.1"/>
</dbReference>
<dbReference type="InterPro" id="IPR011009">
    <property type="entry name" value="Kinase-like_dom_sf"/>
</dbReference>
<dbReference type="Pfam" id="PF01636">
    <property type="entry name" value="APH"/>
    <property type="match status" value="1"/>
</dbReference>
<evidence type="ECO:0000313" key="2">
    <source>
        <dbReference type="EMBL" id="KUJ16631.1"/>
    </source>
</evidence>
<dbReference type="InParanoid" id="A0A194X8Y5"/>
<keyword evidence="2" id="KW-0418">Kinase</keyword>
<reference evidence="2 3" key="1">
    <citation type="submission" date="2015-10" db="EMBL/GenBank/DDBJ databases">
        <title>Full genome of DAOMC 229536 Phialocephala scopiformis, a fungal endophyte of spruce producing the potent anti-insectan compound rugulosin.</title>
        <authorList>
            <consortium name="DOE Joint Genome Institute"/>
            <person name="Walker A.K."/>
            <person name="Frasz S.L."/>
            <person name="Seifert K.A."/>
            <person name="Miller J.D."/>
            <person name="Mondo S.J."/>
            <person name="Labutti K."/>
            <person name="Lipzen A."/>
            <person name="Dockter R."/>
            <person name="Kennedy M."/>
            <person name="Grigoriev I.V."/>
            <person name="Spatafora J.W."/>
        </authorList>
    </citation>
    <scope>NUCLEOTIDE SEQUENCE [LARGE SCALE GENOMIC DNA]</scope>
    <source>
        <strain evidence="2 3">CBS 120377</strain>
    </source>
</reference>
<dbReference type="PANTHER" id="PTHR21310:SF55">
    <property type="entry name" value="AMINOGLYCOSIDE PHOSPHOTRANSFERASE DOMAIN-CONTAINING PROTEIN"/>
    <property type="match status" value="1"/>
</dbReference>
<proteinExistence type="predicted"/>
<dbReference type="InterPro" id="IPR002575">
    <property type="entry name" value="Aminoglycoside_PTrfase"/>
</dbReference>
<evidence type="ECO:0000313" key="3">
    <source>
        <dbReference type="Proteomes" id="UP000070700"/>
    </source>
</evidence>
<organism evidence="2 3">
    <name type="scientific">Mollisia scopiformis</name>
    <name type="common">Conifer needle endophyte fungus</name>
    <name type="synonym">Phialocephala scopiformis</name>
    <dbReference type="NCBI Taxonomy" id="149040"/>
    <lineage>
        <taxon>Eukaryota</taxon>
        <taxon>Fungi</taxon>
        <taxon>Dikarya</taxon>
        <taxon>Ascomycota</taxon>
        <taxon>Pezizomycotina</taxon>
        <taxon>Leotiomycetes</taxon>
        <taxon>Helotiales</taxon>
        <taxon>Mollisiaceae</taxon>
        <taxon>Mollisia</taxon>
    </lineage>
</organism>
<dbReference type="GeneID" id="28819088"/>
<name>A0A194X8Y5_MOLSC</name>
<dbReference type="PANTHER" id="PTHR21310">
    <property type="entry name" value="AMINOGLYCOSIDE PHOSPHOTRANSFERASE-RELATED-RELATED"/>
    <property type="match status" value="1"/>
</dbReference>
<dbReference type="Proteomes" id="UP000070700">
    <property type="component" value="Unassembled WGS sequence"/>
</dbReference>
<evidence type="ECO:0000259" key="1">
    <source>
        <dbReference type="Pfam" id="PF01636"/>
    </source>
</evidence>
<protein>
    <submittedName>
        <fullName evidence="2">Kinase-like protein</fullName>
    </submittedName>
</protein>
<dbReference type="Gene3D" id="3.90.1200.10">
    <property type="match status" value="1"/>
</dbReference>
<accession>A0A194X8Y5</accession>
<feature type="domain" description="Aminoglycoside phosphotransferase" evidence="1">
    <location>
        <begin position="12"/>
        <end position="223"/>
    </location>
</feature>
<gene>
    <name evidence="2" type="ORF">LY89DRAFT_586358</name>
</gene>
<dbReference type="GO" id="GO:0016301">
    <property type="term" value="F:kinase activity"/>
    <property type="evidence" value="ECO:0007669"/>
    <property type="project" value="UniProtKB-KW"/>
</dbReference>
<keyword evidence="2" id="KW-0808">Transferase</keyword>
<dbReference type="AlphaFoldDB" id="A0A194X8Y5"/>
<dbReference type="CDD" id="cd05120">
    <property type="entry name" value="APH_ChoK_like"/>
    <property type="match status" value="1"/>
</dbReference>
<dbReference type="EMBL" id="KQ947416">
    <property type="protein sequence ID" value="KUJ16631.1"/>
    <property type="molecule type" value="Genomic_DNA"/>
</dbReference>
<dbReference type="KEGG" id="psco:LY89DRAFT_586358"/>
<dbReference type="InterPro" id="IPR051678">
    <property type="entry name" value="AGP_Transferase"/>
</dbReference>
<sequence>MCIKYGPAVQLSEAAALRFVAEMTSVPVPKVYSAFQKDRSSYIIMDFIDGEVIGEGWDKRSEAEKASLFAQLKDMFEELHNIPHPRPGVLASSDMQSLYDKRLWKGSHGFGPFANESDFHMFLRCGVHIEDDMIKKETCTWVTDEQKEEMRQMVICFTHGDASSSNVMVKDGKVVALIDFELSGFYPEYWEYTTAMNVNRFDGFWKEEVPKFLKQYPEELQMEELRRKHFGPGGFQGRYPWDILGCV</sequence>
<keyword evidence="3" id="KW-1185">Reference proteome</keyword>
<dbReference type="SUPFAM" id="SSF56112">
    <property type="entry name" value="Protein kinase-like (PK-like)"/>
    <property type="match status" value="1"/>
</dbReference>
<dbReference type="OrthoDB" id="2906425at2759"/>